<comment type="caution">
    <text evidence="1">The sequence shown here is derived from an EMBL/GenBank/DDBJ whole genome shotgun (WGS) entry which is preliminary data.</text>
</comment>
<dbReference type="OrthoDB" id="2120148at2759"/>
<proteinExistence type="predicted"/>
<reference evidence="1" key="2">
    <citation type="journal article" date="2022" name="Microbiol. Resour. Announc.">
        <title>Whole-Genome Sequence of Entomortierella parvispora E1425, a Mucoromycotan Fungus Associated with Burkholderiaceae-Related Endosymbiotic Bacteria.</title>
        <authorList>
            <person name="Herlambang A."/>
            <person name="Guo Y."/>
            <person name="Takashima Y."/>
            <person name="Narisawa K."/>
            <person name="Ohta H."/>
            <person name="Nishizawa T."/>
        </authorList>
    </citation>
    <scope>NUCLEOTIDE SEQUENCE</scope>
    <source>
        <strain evidence="1">E1425</strain>
    </source>
</reference>
<name>A0A9P3HBP6_9FUNG</name>
<gene>
    <name evidence="1" type="ORF">EMPS_05871</name>
</gene>
<sequence length="127" mass="14415">MSSESALSPSSPIHTYSPGTLVYEVNLSIPREKVDDYLVWLKTFTKDQVNKIDGFLSSMVFSQPKPYGLHWLSEEGNTKTYITVHYVVASHAHLDAYLKTEQPAIATAEQERFEFLVTSRRTLSVVF</sequence>
<reference evidence="1" key="1">
    <citation type="submission" date="2021-11" db="EMBL/GenBank/DDBJ databases">
        <authorList>
            <person name="Herlambang A."/>
            <person name="Guo Y."/>
            <person name="Takashima Y."/>
            <person name="Nishizawa T."/>
        </authorList>
    </citation>
    <scope>NUCLEOTIDE SEQUENCE</scope>
    <source>
        <strain evidence="1">E1425</strain>
    </source>
</reference>
<keyword evidence="2" id="KW-1185">Reference proteome</keyword>
<evidence type="ECO:0000313" key="1">
    <source>
        <dbReference type="EMBL" id="GJJ73513.1"/>
    </source>
</evidence>
<evidence type="ECO:0000313" key="2">
    <source>
        <dbReference type="Proteomes" id="UP000827284"/>
    </source>
</evidence>
<protein>
    <submittedName>
        <fullName evidence="1">Uncharacterized protein</fullName>
    </submittedName>
</protein>
<dbReference type="AlphaFoldDB" id="A0A9P3HBP6"/>
<dbReference type="Proteomes" id="UP000827284">
    <property type="component" value="Unassembled WGS sequence"/>
</dbReference>
<organism evidence="1 2">
    <name type="scientific">Entomortierella parvispora</name>
    <dbReference type="NCBI Taxonomy" id="205924"/>
    <lineage>
        <taxon>Eukaryota</taxon>
        <taxon>Fungi</taxon>
        <taxon>Fungi incertae sedis</taxon>
        <taxon>Mucoromycota</taxon>
        <taxon>Mortierellomycotina</taxon>
        <taxon>Mortierellomycetes</taxon>
        <taxon>Mortierellales</taxon>
        <taxon>Mortierellaceae</taxon>
        <taxon>Entomortierella</taxon>
    </lineage>
</organism>
<dbReference type="InterPro" id="IPR025563">
    <property type="entry name" value="DUF4286"/>
</dbReference>
<accession>A0A9P3HBP6</accession>
<dbReference type="Pfam" id="PF14114">
    <property type="entry name" value="DUF4286"/>
    <property type="match status" value="1"/>
</dbReference>
<dbReference type="EMBL" id="BQFW01000008">
    <property type="protein sequence ID" value="GJJ73513.1"/>
    <property type="molecule type" value="Genomic_DNA"/>
</dbReference>